<evidence type="ECO:0000256" key="1">
    <source>
        <dbReference type="SAM" id="Phobius"/>
    </source>
</evidence>
<accession>A0A6A6GKL7</accession>
<feature type="transmembrane region" description="Helical" evidence="1">
    <location>
        <begin position="46"/>
        <end position="69"/>
    </location>
</feature>
<dbReference type="EMBL" id="ML992502">
    <property type="protein sequence ID" value="KAF2226286.1"/>
    <property type="molecule type" value="Genomic_DNA"/>
</dbReference>
<organism evidence="2 3">
    <name type="scientific">Elsinoe ampelina</name>
    <dbReference type="NCBI Taxonomy" id="302913"/>
    <lineage>
        <taxon>Eukaryota</taxon>
        <taxon>Fungi</taxon>
        <taxon>Dikarya</taxon>
        <taxon>Ascomycota</taxon>
        <taxon>Pezizomycotina</taxon>
        <taxon>Dothideomycetes</taxon>
        <taxon>Dothideomycetidae</taxon>
        <taxon>Myriangiales</taxon>
        <taxon>Elsinoaceae</taxon>
        <taxon>Elsinoe</taxon>
    </lineage>
</organism>
<keyword evidence="3" id="KW-1185">Reference proteome</keyword>
<dbReference type="AlphaFoldDB" id="A0A6A6GKL7"/>
<evidence type="ECO:0000313" key="3">
    <source>
        <dbReference type="Proteomes" id="UP000799538"/>
    </source>
</evidence>
<keyword evidence="1" id="KW-0812">Transmembrane</keyword>
<sequence length="220" mass="24886">MQRSDEQCLTVSLVNYISLFSLDPSLLPLRFDVQYQIAIRPCLAPALLPCLLLLLLLFHLLCLICTNPYNPKPRHAEHEGQREAKRSVTITSKQASPWVSRIFLIQSAVKKIRRARVKQESQERMGGKYCAKEGEVVPLVQVDNDVVRSFLPEGCECRLCAEVETDLVSDRDLFAEVDDVGKVVLAVCACMIAWCVVNKLALRNVVKGYRALKQRRKSQC</sequence>
<name>A0A6A6GKL7_9PEZI</name>
<evidence type="ECO:0008006" key="4">
    <source>
        <dbReference type="Google" id="ProtNLM"/>
    </source>
</evidence>
<protein>
    <recommendedName>
        <fullName evidence="4">Transmembrane protein</fullName>
    </recommendedName>
</protein>
<reference evidence="3" key="1">
    <citation type="journal article" date="2020" name="Stud. Mycol.">
        <title>101 Dothideomycetes genomes: A test case for predicting lifestyles and emergence of pathogens.</title>
        <authorList>
            <person name="Haridas S."/>
            <person name="Albert R."/>
            <person name="Binder M."/>
            <person name="Bloem J."/>
            <person name="LaButti K."/>
            <person name="Salamov A."/>
            <person name="Andreopoulos B."/>
            <person name="Baker S."/>
            <person name="Barry K."/>
            <person name="Bills G."/>
            <person name="Bluhm B."/>
            <person name="Cannon C."/>
            <person name="Castanera R."/>
            <person name="Culley D."/>
            <person name="Daum C."/>
            <person name="Ezra D."/>
            <person name="Gonzalez J."/>
            <person name="Henrissat B."/>
            <person name="Kuo A."/>
            <person name="Liang C."/>
            <person name="Lipzen A."/>
            <person name="Lutzoni F."/>
            <person name="Magnuson J."/>
            <person name="Mondo S."/>
            <person name="Nolan M."/>
            <person name="Ohm R."/>
            <person name="Pangilinan J."/>
            <person name="Park H.-J."/>
            <person name="Ramirez L."/>
            <person name="Alfaro M."/>
            <person name="Sun H."/>
            <person name="Tritt A."/>
            <person name="Yoshinaga Y."/>
            <person name="Zwiers L.-H."/>
            <person name="Turgeon B."/>
            <person name="Goodwin S."/>
            <person name="Spatafora J."/>
            <person name="Crous P."/>
            <person name="Grigoriev I."/>
        </authorList>
    </citation>
    <scope>NUCLEOTIDE SEQUENCE [LARGE SCALE GENOMIC DNA]</scope>
    <source>
        <strain evidence="3">CECT 20119</strain>
    </source>
</reference>
<keyword evidence="1" id="KW-1133">Transmembrane helix</keyword>
<keyword evidence="1" id="KW-0472">Membrane</keyword>
<gene>
    <name evidence="2" type="ORF">BDZ85DRAFT_48309</name>
</gene>
<dbReference type="Proteomes" id="UP000799538">
    <property type="component" value="Unassembled WGS sequence"/>
</dbReference>
<proteinExistence type="predicted"/>
<evidence type="ECO:0000313" key="2">
    <source>
        <dbReference type="EMBL" id="KAF2226286.1"/>
    </source>
</evidence>
<feature type="transmembrane region" description="Helical" evidence="1">
    <location>
        <begin position="183"/>
        <end position="206"/>
    </location>
</feature>